<reference evidence="6" key="1">
    <citation type="submission" date="2020-11" db="EMBL/GenBank/DDBJ databases">
        <title>Azospira restricta DSM 18626 genome sequence.</title>
        <authorList>
            <person name="Moe W.M."/>
        </authorList>
    </citation>
    <scope>NUCLEOTIDE SEQUENCE</scope>
    <source>
        <strain evidence="6">DSM 18626</strain>
    </source>
</reference>
<evidence type="ECO:0000256" key="4">
    <source>
        <dbReference type="ARBA" id="ARBA00023136"/>
    </source>
</evidence>
<dbReference type="AlphaFoldDB" id="A0A974PXN7"/>
<keyword evidence="7" id="KW-1185">Reference proteome</keyword>
<feature type="transmembrane region" description="Helical" evidence="5">
    <location>
        <begin position="31"/>
        <end position="56"/>
    </location>
</feature>
<evidence type="ECO:0000256" key="5">
    <source>
        <dbReference type="SAM" id="Phobius"/>
    </source>
</evidence>
<keyword evidence="2 5" id="KW-0812">Transmembrane</keyword>
<dbReference type="PANTHER" id="PTHR36926:SF1">
    <property type="entry name" value="COLICIN V PRODUCTION PROTEIN"/>
    <property type="match status" value="1"/>
</dbReference>
<keyword evidence="3 5" id="KW-1133">Transmembrane helix</keyword>
<dbReference type="Pfam" id="PF02674">
    <property type="entry name" value="Colicin_V"/>
    <property type="match status" value="1"/>
</dbReference>
<dbReference type="GO" id="GO:0009403">
    <property type="term" value="P:toxin biosynthetic process"/>
    <property type="evidence" value="ECO:0007669"/>
    <property type="project" value="InterPro"/>
</dbReference>
<proteinExistence type="predicted"/>
<gene>
    <name evidence="6" type="ORF">IWH25_16745</name>
</gene>
<feature type="transmembrane region" description="Helical" evidence="5">
    <location>
        <begin position="6"/>
        <end position="24"/>
    </location>
</feature>
<dbReference type="PANTHER" id="PTHR36926">
    <property type="entry name" value="COLICIN V PRODUCTION PROTEIN"/>
    <property type="match status" value="1"/>
</dbReference>
<dbReference type="KEGG" id="ares:IWH25_16745"/>
<evidence type="ECO:0000256" key="2">
    <source>
        <dbReference type="ARBA" id="ARBA00022692"/>
    </source>
</evidence>
<protein>
    <submittedName>
        <fullName evidence="6">CvpA family protein</fullName>
    </submittedName>
</protein>
<evidence type="ECO:0000256" key="3">
    <source>
        <dbReference type="ARBA" id="ARBA00022989"/>
    </source>
</evidence>
<organism evidence="6 7">
    <name type="scientific">Azospira restricta</name>
    <dbReference type="NCBI Taxonomy" id="404405"/>
    <lineage>
        <taxon>Bacteria</taxon>
        <taxon>Pseudomonadati</taxon>
        <taxon>Pseudomonadota</taxon>
        <taxon>Betaproteobacteria</taxon>
        <taxon>Rhodocyclales</taxon>
        <taxon>Rhodocyclaceae</taxon>
        <taxon>Azospira</taxon>
    </lineage>
</organism>
<dbReference type="GO" id="GO:0016020">
    <property type="term" value="C:membrane"/>
    <property type="evidence" value="ECO:0007669"/>
    <property type="project" value="UniProtKB-SubCell"/>
</dbReference>
<dbReference type="Proteomes" id="UP000663444">
    <property type="component" value="Chromosome"/>
</dbReference>
<evidence type="ECO:0000313" key="7">
    <source>
        <dbReference type="Proteomes" id="UP000663444"/>
    </source>
</evidence>
<comment type="subcellular location">
    <subcellularLocation>
        <location evidence="1">Membrane</location>
        <topology evidence="1">Multi-pass membrane protein</topology>
    </subcellularLocation>
</comment>
<dbReference type="RefSeq" id="WP_203386899.1">
    <property type="nucleotide sequence ID" value="NZ_CP064781.1"/>
</dbReference>
<dbReference type="InterPro" id="IPR052719">
    <property type="entry name" value="CvpA-like"/>
</dbReference>
<evidence type="ECO:0000256" key="1">
    <source>
        <dbReference type="ARBA" id="ARBA00004141"/>
    </source>
</evidence>
<evidence type="ECO:0000313" key="6">
    <source>
        <dbReference type="EMBL" id="QRJ63372.1"/>
    </source>
</evidence>
<dbReference type="EMBL" id="CP064781">
    <property type="protein sequence ID" value="QRJ63372.1"/>
    <property type="molecule type" value="Genomic_DNA"/>
</dbReference>
<name>A0A974PXN7_9RHOO</name>
<feature type="transmembrane region" description="Helical" evidence="5">
    <location>
        <begin position="96"/>
        <end position="119"/>
    </location>
</feature>
<dbReference type="InterPro" id="IPR003825">
    <property type="entry name" value="Colicin-V_CvpA"/>
</dbReference>
<keyword evidence="4 5" id="KW-0472">Membrane</keyword>
<feature type="transmembrane region" description="Helical" evidence="5">
    <location>
        <begin position="62"/>
        <end position="84"/>
    </location>
</feature>
<accession>A0A974PXN7</accession>
<sequence length="162" mass="17081">MTAFDYGVIVILLASLALGMWRGLIGEVLALLAWVLAVLAAWQFGAEVGGLITAVADPGMRVLAGYALVFVGVLIVLGLVRLAIRGLLKALGLSAVDRVLGVFFGVARGLLIVLVLVAIGGMTSAPKQSWWAEARLAPPLETAVLASKPWLPPEAAKRIRFR</sequence>